<keyword evidence="3" id="KW-1185">Reference proteome</keyword>
<evidence type="ECO:0000313" key="3">
    <source>
        <dbReference type="Proteomes" id="UP000053748"/>
    </source>
</evidence>
<dbReference type="Proteomes" id="UP000053748">
    <property type="component" value="Unassembled WGS sequence"/>
</dbReference>
<feature type="domain" description="N-acetyltransferase" evidence="1">
    <location>
        <begin position="6"/>
        <end position="173"/>
    </location>
</feature>
<dbReference type="InterPro" id="IPR000182">
    <property type="entry name" value="GNAT_dom"/>
</dbReference>
<organism evidence="2 3">
    <name type="scientific">Vibrio mimicus</name>
    <dbReference type="NCBI Taxonomy" id="674"/>
    <lineage>
        <taxon>Bacteria</taxon>
        <taxon>Pseudomonadati</taxon>
        <taxon>Pseudomonadota</taxon>
        <taxon>Gammaproteobacteria</taxon>
        <taxon>Vibrionales</taxon>
        <taxon>Vibrionaceae</taxon>
        <taxon>Vibrio</taxon>
    </lineage>
</organism>
<dbReference type="Pfam" id="PF00583">
    <property type="entry name" value="Acetyltransf_1"/>
    <property type="match status" value="1"/>
</dbReference>
<dbReference type="GO" id="GO:0016747">
    <property type="term" value="F:acyltransferase activity, transferring groups other than amino-acyl groups"/>
    <property type="evidence" value="ECO:0007669"/>
    <property type="project" value="InterPro"/>
</dbReference>
<dbReference type="PROSITE" id="PS51186">
    <property type="entry name" value="GNAT"/>
    <property type="match status" value="1"/>
</dbReference>
<dbReference type="Gene3D" id="3.40.630.30">
    <property type="match status" value="1"/>
</dbReference>
<dbReference type="AlphaFoldDB" id="A0A2J9VK27"/>
<evidence type="ECO:0000259" key="1">
    <source>
        <dbReference type="PROSITE" id="PS51186"/>
    </source>
</evidence>
<dbReference type="CDD" id="cd04301">
    <property type="entry name" value="NAT_SF"/>
    <property type="match status" value="1"/>
</dbReference>
<accession>A0A2J9VK27</accession>
<protein>
    <submittedName>
        <fullName evidence="2">GNAT family acetyltransferase</fullName>
    </submittedName>
</protein>
<dbReference type="STRING" id="674.VM_16415"/>
<dbReference type="InterPro" id="IPR016181">
    <property type="entry name" value="Acyl_CoA_acyltransferase"/>
</dbReference>
<dbReference type="EMBL" id="LOSJ02000001">
    <property type="protein sequence ID" value="PNM64128.1"/>
    <property type="molecule type" value="Genomic_DNA"/>
</dbReference>
<reference evidence="2" key="1">
    <citation type="submission" date="2017-12" db="EMBL/GenBank/DDBJ databases">
        <title>FDA dAtabase for Regulatory Grade micrObial Sequences (FDA-ARGOS): Supporting development and validation of Infectious Disease Dx tests.</title>
        <authorList>
            <person name="Hoffmann M."/>
            <person name="Allard M."/>
            <person name="Evans P."/>
            <person name="Brown E."/>
            <person name="Tallon L.J."/>
            <person name="Sadzewicz L."/>
            <person name="Sengamalay N."/>
            <person name="Ott S."/>
            <person name="Godinez A."/>
            <person name="Nagaraj S."/>
            <person name="Vavikolanu K."/>
            <person name="Aluvathingal J."/>
            <person name="Nadendla S."/>
            <person name="Hobson J."/>
            <person name="Sichtig H."/>
        </authorList>
    </citation>
    <scope>NUCLEOTIDE SEQUENCE [LARGE SCALE GENOMIC DNA]</scope>
    <source>
        <strain evidence="2">FDAARGOS_113</strain>
    </source>
</reference>
<proteinExistence type="predicted"/>
<dbReference type="PANTHER" id="PTHR39173">
    <property type="entry name" value="ACETYLTRANSFERASE"/>
    <property type="match status" value="1"/>
</dbReference>
<dbReference type="OrthoDB" id="9797989at2"/>
<dbReference type="RefSeq" id="WP_001131630.1">
    <property type="nucleotide sequence ID" value="NZ_CAWMSS010000002.1"/>
</dbReference>
<sequence>MPLTRLTLQDETAFAEFFQDFQRNDPINCDFYRQGDENFADYVQLLDDNAHGQNLPCGYVPCSHFWYHDEQGKILGALRLRHHIDTPFLTQEAGHIGYDVTPSARKKGIGTEMLRLGLIEAKRLGLKRVLLVADEDNRGSRLVIERNGGVLESIISGDFYPNLLARYWIDLKE</sequence>
<dbReference type="SUPFAM" id="SSF55729">
    <property type="entry name" value="Acyl-CoA N-acyltransferases (Nat)"/>
    <property type="match status" value="1"/>
</dbReference>
<comment type="caution">
    <text evidence="2">The sequence shown here is derived from an EMBL/GenBank/DDBJ whole genome shotgun (WGS) entry which is preliminary data.</text>
</comment>
<gene>
    <name evidence="2" type="ORF">AL544_004235</name>
</gene>
<dbReference type="PANTHER" id="PTHR39173:SF1">
    <property type="entry name" value="ACETYLTRANSFERASE"/>
    <property type="match status" value="1"/>
</dbReference>
<evidence type="ECO:0000313" key="2">
    <source>
        <dbReference type="EMBL" id="PNM64128.1"/>
    </source>
</evidence>
<name>A0A2J9VK27_VIBMI</name>